<dbReference type="GO" id="GO:0003676">
    <property type="term" value="F:nucleic acid binding"/>
    <property type="evidence" value="ECO:0007669"/>
    <property type="project" value="InterPro"/>
</dbReference>
<dbReference type="Pfam" id="PF18780">
    <property type="entry name" value="HNH_repeat"/>
    <property type="match status" value="1"/>
</dbReference>
<dbReference type="InterPro" id="IPR002711">
    <property type="entry name" value="HNH"/>
</dbReference>
<feature type="domain" description="HNH nuclease" evidence="1">
    <location>
        <begin position="238"/>
        <end position="294"/>
    </location>
</feature>
<dbReference type="PANTHER" id="PTHR33877:SF2">
    <property type="entry name" value="OS07G0170200 PROTEIN"/>
    <property type="match status" value="1"/>
</dbReference>
<evidence type="ECO:0000259" key="1">
    <source>
        <dbReference type="SMART" id="SM00507"/>
    </source>
</evidence>
<proteinExistence type="predicted"/>
<protein>
    <recommendedName>
        <fullName evidence="1">HNH nuclease domain-containing protein</fullName>
    </recommendedName>
</protein>
<dbReference type="InterPro" id="IPR003615">
    <property type="entry name" value="HNH_nuc"/>
</dbReference>
<sequence length="302" mass="34605">MKFELERLSNGATYDEIKNEVIRAANLISDAVISKKKFDSLSKISSSTLTKKFGSWEQVLIEFGLENRYSGRTVSIKMKNQVAKKLLDSELISELKKIAKKLDKDELSQTDFNKNSGLSASSICRRFGSWKEALKMAGLQEVKMAKRYTLEDYFENLLLVWTHYGRQPYYREMDSPPSGISVGAYEKRWGKWSSALKAFIDFMDNDNSTFKEELNYEHKIVTKTERIKQINRRDIPLGLRYKVLSRDRFRCVKCGSSPALDLACKLHLDHIIPFSKGGLTTLENLQTTCSSCNLGKGNRYVD</sequence>
<comment type="caution">
    <text evidence="2">The sequence shown here is derived from an EMBL/GenBank/DDBJ whole genome shotgun (WGS) entry which is preliminary data.</text>
</comment>
<accession>A0A255ZDN9</accession>
<dbReference type="AlphaFoldDB" id="A0A255ZDN9"/>
<dbReference type="InterPro" id="IPR041025">
    <property type="entry name" value="HNH_repeat"/>
</dbReference>
<name>A0A255ZDN9_9FLAO</name>
<evidence type="ECO:0000313" key="2">
    <source>
        <dbReference type="EMBL" id="OYQ39552.1"/>
    </source>
</evidence>
<dbReference type="PANTHER" id="PTHR33877">
    <property type="entry name" value="SLL1193 PROTEIN"/>
    <property type="match status" value="1"/>
</dbReference>
<dbReference type="OrthoDB" id="9802901at2"/>
<dbReference type="RefSeq" id="WP_094487426.1">
    <property type="nucleotide sequence ID" value="NZ_NOXX01000225.1"/>
</dbReference>
<evidence type="ECO:0000313" key="3">
    <source>
        <dbReference type="Proteomes" id="UP000216035"/>
    </source>
</evidence>
<dbReference type="Pfam" id="PF01844">
    <property type="entry name" value="HNH"/>
    <property type="match status" value="1"/>
</dbReference>
<dbReference type="EMBL" id="NOXX01000225">
    <property type="protein sequence ID" value="OYQ39552.1"/>
    <property type="molecule type" value="Genomic_DNA"/>
</dbReference>
<dbReference type="GO" id="GO:0008270">
    <property type="term" value="F:zinc ion binding"/>
    <property type="evidence" value="ECO:0007669"/>
    <property type="project" value="InterPro"/>
</dbReference>
<dbReference type="Gene3D" id="1.10.30.50">
    <property type="match status" value="1"/>
</dbReference>
<dbReference type="CDD" id="cd00085">
    <property type="entry name" value="HNHc"/>
    <property type="match status" value="1"/>
</dbReference>
<dbReference type="InterPro" id="IPR052892">
    <property type="entry name" value="NA-targeting_endonuclease"/>
</dbReference>
<gene>
    <name evidence="2" type="ORF">CHX27_14230</name>
</gene>
<organism evidence="2 3">
    <name type="scientific">Flavobacterium aurantiibacter</name>
    <dbReference type="NCBI Taxonomy" id="2023067"/>
    <lineage>
        <taxon>Bacteria</taxon>
        <taxon>Pseudomonadati</taxon>
        <taxon>Bacteroidota</taxon>
        <taxon>Flavobacteriia</taxon>
        <taxon>Flavobacteriales</taxon>
        <taxon>Flavobacteriaceae</taxon>
        <taxon>Flavobacterium</taxon>
    </lineage>
</organism>
<dbReference type="SMART" id="SM00507">
    <property type="entry name" value="HNHc"/>
    <property type="match status" value="1"/>
</dbReference>
<keyword evidence="3" id="KW-1185">Reference proteome</keyword>
<reference evidence="2 3" key="1">
    <citation type="submission" date="2017-07" db="EMBL/GenBank/DDBJ databases">
        <title>Flavobacterium cyanobacteriorum sp. nov., isolated from cyanobacterial aggregates in a eutrophic lake.</title>
        <authorList>
            <person name="Cai H."/>
        </authorList>
    </citation>
    <scope>NUCLEOTIDE SEQUENCE [LARGE SCALE GENOMIC DNA]</scope>
    <source>
        <strain evidence="2 3">TH167</strain>
    </source>
</reference>
<dbReference type="Proteomes" id="UP000216035">
    <property type="component" value="Unassembled WGS sequence"/>
</dbReference>
<dbReference type="GO" id="GO:0004519">
    <property type="term" value="F:endonuclease activity"/>
    <property type="evidence" value="ECO:0007669"/>
    <property type="project" value="InterPro"/>
</dbReference>